<organism evidence="1 2">
    <name type="scientific">Pseudomonas fragi</name>
    <dbReference type="NCBI Taxonomy" id="296"/>
    <lineage>
        <taxon>Bacteria</taxon>
        <taxon>Pseudomonadati</taxon>
        <taxon>Pseudomonadota</taxon>
        <taxon>Gammaproteobacteria</taxon>
        <taxon>Pseudomonadales</taxon>
        <taxon>Pseudomonadaceae</taxon>
        <taxon>Pseudomonas</taxon>
    </lineage>
</organism>
<sequence length="66" mass="6744">MKEARRRPNAGAVMGVARQDAAPAAMGQGWPVAACPHNSAGVRAPASLGEAAVWQGKAFLLTFVAV</sequence>
<dbReference type="Proteomes" id="UP000215861">
    <property type="component" value="Unassembled WGS sequence"/>
</dbReference>
<comment type="caution">
    <text evidence="1">The sequence shown here is derived from an EMBL/GenBank/DDBJ whole genome shotgun (WGS) entry which is preliminary data.</text>
</comment>
<protein>
    <submittedName>
        <fullName evidence="1">Uncharacterized protein</fullName>
    </submittedName>
</protein>
<evidence type="ECO:0000313" key="1">
    <source>
        <dbReference type="EMBL" id="PAA03611.1"/>
    </source>
</evidence>
<name>A0A266ZUA5_PSEFR</name>
<accession>A0A266ZUA5</accession>
<reference evidence="1 2" key="1">
    <citation type="submission" date="2017-08" db="EMBL/GenBank/DDBJ databases">
        <title>Genomic and metabolic characterisation of spoilage-associated Pseudomonas species.</title>
        <authorList>
            <person name="Stanborough T."/>
            <person name="Fegan N."/>
            <person name="Powell S.M."/>
            <person name="Singh T."/>
            <person name="Tamplin M.L."/>
            <person name="Chandry P.S."/>
        </authorList>
    </citation>
    <scope>NUCLEOTIDE SEQUENCE [LARGE SCALE GENOMIC DNA]</scope>
    <source>
        <strain evidence="1 2">F1801</strain>
    </source>
</reference>
<proteinExistence type="predicted"/>
<dbReference type="AlphaFoldDB" id="A0A266ZUA5"/>
<dbReference type="EMBL" id="NQKQ01000045">
    <property type="protein sequence ID" value="PAA03611.1"/>
    <property type="molecule type" value="Genomic_DNA"/>
</dbReference>
<gene>
    <name evidence="1" type="ORF">CJU81_23240</name>
</gene>
<evidence type="ECO:0000313" key="2">
    <source>
        <dbReference type="Proteomes" id="UP000215861"/>
    </source>
</evidence>